<dbReference type="STRING" id="1197717.BED41_11490"/>
<dbReference type="PIRSF" id="PIRSF016661">
    <property type="entry name" value="BioY"/>
    <property type="match status" value="1"/>
</dbReference>
<protein>
    <recommendedName>
        <fullName evidence="2">Biotin transporter</fullName>
    </recommendedName>
</protein>
<dbReference type="KEGG" id="cpor:BED41_11490"/>
<reference evidence="3" key="1">
    <citation type="submission" date="2016-08" db="EMBL/GenBank/DDBJ databases">
        <title>Complete genome of Cloacibacillus porcorum.</title>
        <authorList>
            <person name="Looft T."/>
            <person name="Bayles D.O."/>
            <person name="Alt D.P."/>
        </authorList>
    </citation>
    <scope>NUCLEOTIDE SEQUENCE [LARGE SCALE GENOMIC DNA]</scope>
    <source>
        <strain evidence="3">CL-84</strain>
    </source>
</reference>
<accession>A0A1B2I6S0</accession>
<dbReference type="OrthoDB" id="9803495at2"/>
<dbReference type="PANTHER" id="PTHR34295">
    <property type="entry name" value="BIOTIN TRANSPORTER BIOY"/>
    <property type="match status" value="1"/>
</dbReference>
<organism evidence="3 4">
    <name type="scientific">Cloacibacillus porcorum</name>
    <dbReference type="NCBI Taxonomy" id="1197717"/>
    <lineage>
        <taxon>Bacteria</taxon>
        <taxon>Thermotogati</taxon>
        <taxon>Synergistota</taxon>
        <taxon>Synergistia</taxon>
        <taxon>Synergistales</taxon>
        <taxon>Synergistaceae</taxon>
        <taxon>Cloacibacillus</taxon>
    </lineage>
</organism>
<proteinExistence type="inferred from homology"/>
<keyword evidence="4" id="KW-1185">Reference proteome</keyword>
<dbReference type="Gene3D" id="1.10.1760.20">
    <property type="match status" value="1"/>
</dbReference>
<keyword evidence="2" id="KW-1003">Cell membrane</keyword>
<dbReference type="GO" id="GO:0005886">
    <property type="term" value="C:plasma membrane"/>
    <property type="evidence" value="ECO:0007669"/>
    <property type="project" value="UniProtKB-SubCell"/>
</dbReference>
<keyword evidence="2" id="KW-0472">Membrane</keyword>
<comment type="similarity">
    <text evidence="1 2">Belongs to the BioY family.</text>
</comment>
<evidence type="ECO:0000313" key="3">
    <source>
        <dbReference type="EMBL" id="ANZ45643.1"/>
    </source>
</evidence>
<evidence type="ECO:0000256" key="1">
    <source>
        <dbReference type="ARBA" id="ARBA00010692"/>
    </source>
</evidence>
<dbReference type="Proteomes" id="UP000093044">
    <property type="component" value="Chromosome"/>
</dbReference>
<dbReference type="PANTHER" id="PTHR34295:SF1">
    <property type="entry name" value="BIOTIN TRANSPORTER BIOY"/>
    <property type="match status" value="1"/>
</dbReference>
<gene>
    <name evidence="3" type="ORF">BED41_11490</name>
</gene>
<dbReference type="RefSeq" id="WP_066746337.1">
    <property type="nucleotide sequence ID" value="NZ_CALCLR010000089.1"/>
</dbReference>
<dbReference type="AlphaFoldDB" id="A0A1B2I6S0"/>
<evidence type="ECO:0000256" key="2">
    <source>
        <dbReference type="PIRNR" id="PIRNR016661"/>
    </source>
</evidence>
<dbReference type="Pfam" id="PF02632">
    <property type="entry name" value="BioY"/>
    <property type="match status" value="1"/>
</dbReference>
<keyword evidence="2" id="KW-0813">Transport</keyword>
<dbReference type="EMBL" id="CP016757">
    <property type="protein sequence ID" value="ANZ45643.1"/>
    <property type="molecule type" value="Genomic_DNA"/>
</dbReference>
<evidence type="ECO:0000313" key="4">
    <source>
        <dbReference type="Proteomes" id="UP000093044"/>
    </source>
</evidence>
<dbReference type="GeneID" id="83058469"/>
<dbReference type="InterPro" id="IPR003784">
    <property type="entry name" value="BioY"/>
</dbReference>
<comment type="subcellular location">
    <subcellularLocation>
        <location evidence="2">Cell membrane</location>
        <topology evidence="2">Multi-pass membrane protein</topology>
    </subcellularLocation>
</comment>
<dbReference type="GO" id="GO:0015225">
    <property type="term" value="F:biotin transmembrane transporter activity"/>
    <property type="evidence" value="ECO:0007669"/>
    <property type="project" value="UniProtKB-UniRule"/>
</dbReference>
<sequence>MLSGRLDTRQMTLCALFTALIAVGAQIKVPLPVVPFTLQFLFTTLAGLLLGGRLGALSVAVYLILGLAGAPVFTEGGGPAYLLKPSFGYLIGFMLGAWSTGIIASRTRPLSLKRAAAASACGLAVVYICGMAYCYLISNFVLAQPLSFEALFIYCFLLAVPGDILLCFVGALLAVRLAERSPLSYVRS</sequence>
<name>A0A1B2I6S0_9BACT</name>